<feature type="domain" description="Helicase C-terminal" evidence="2">
    <location>
        <begin position="202"/>
        <end position="341"/>
    </location>
</feature>
<dbReference type="SUPFAM" id="SSF52540">
    <property type="entry name" value="P-loop containing nucleoside triphosphate hydrolases"/>
    <property type="match status" value="1"/>
</dbReference>
<protein>
    <submittedName>
        <fullName evidence="3">Chromatin remodeling complex ATPase</fullName>
    </submittedName>
</protein>
<dbReference type="SMART" id="SM00490">
    <property type="entry name" value="HELICc"/>
    <property type="match status" value="1"/>
</dbReference>
<dbReference type="InterPro" id="IPR006935">
    <property type="entry name" value="Helicase/UvrB_N"/>
</dbReference>
<accession>A0A8S5NPD1</accession>
<dbReference type="GO" id="GO:0003677">
    <property type="term" value="F:DNA binding"/>
    <property type="evidence" value="ECO:0007669"/>
    <property type="project" value="InterPro"/>
</dbReference>
<dbReference type="GO" id="GO:0005524">
    <property type="term" value="F:ATP binding"/>
    <property type="evidence" value="ECO:0007669"/>
    <property type="project" value="InterPro"/>
</dbReference>
<dbReference type="EMBL" id="BK015221">
    <property type="protein sequence ID" value="DAD96590.1"/>
    <property type="molecule type" value="Genomic_DNA"/>
</dbReference>
<dbReference type="InterPro" id="IPR027417">
    <property type="entry name" value="P-loop_NTPase"/>
</dbReference>
<organism evidence="3">
    <name type="scientific">Siphoviridae sp. ctSP74</name>
    <dbReference type="NCBI Taxonomy" id="2826343"/>
    <lineage>
        <taxon>Viruses</taxon>
        <taxon>Duplodnaviria</taxon>
        <taxon>Heunggongvirae</taxon>
        <taxon>Uroviricota</taxon>
        <taxon>Caudoviricetes</taxon>
    </lineage>
</organism>
<dbReference type="GO" id="GO:0016787">
    <property type="term" value="F:hydrolase activity"/>
    <property type="evidence" value="ECO:0007669"/>
    <property type="project" value="InterPro"/>
</dbReference>
<sequence>MFVLRDYQKKIIKDTFQALHTHKAPCVVAPCGAGKSVIIATIIKMFTDKKANVLFLVHVKELQEQIKNTLINAGVNTNYVNVAMVQTQVRKTSDRTDYKLIVTDENHHSLANSYVKIYERYSNAKRIGFTATPIRLNGGGLGDVNDILIESVDVQWLIENNFLAPFKYLAPSVIDVDKLKLSKGDYSNKSIDGSFKKSILGDVKKIYDKYLKGCKTIVYCHNIEHSEVVAKTLGGVTLHSKIDKYKRDQIINDFRTGKVNVLCNVMVLGEGFDVPDCDAVILLRPTKSLSLFIQQSMRCMRYKPNKQAIIVDMVENYKEHGLPDTPRTWSLETKPKSERPTVRSQMCINCLSVAETIKNPCQYCGYVKEIKENTIDVIDEDIEYRDIKKIKLEYIPELSEVENIQDLQKIQKAKNYKPGWVYHQAKIRGYS</sequence>
<dbReference type="PROSITE" id="PS51194">
    <property type="entry name" value="HELICASE_CTER"/>
    <property type="match status" value="1"/>
</dbReference>
<name>A0A8S5NPD1_9CAUD</name>
<evidence type="ECO:0000259" key="1">
    <source>
        <dbReference type="PROSITE" id="PS51192"/>
    </source>
</evidence>
<dbReference type="Pfam" id="PF00271">
    <property type="entry name" value="Helicase_C"/>
    <property type="match status" value="1"/>
</dbReference>
<dbReference type="PANTHER" id="PTHR47396">
    <property type="entry name" value="TYPE I RESTRICTION ENZYME ECOKI R PROTEIN"/>
    <property type="match status" value="1"/>
</dbReference>
<evidence type="ECO:0000313" key="3">
    <source>
        <dbReference type="EMBL" id="DAD96590.1"/>
    </source>
</evidence>
<dbReference type="PROSITE" id="PS51192">
    <property type="entry name" value="HELICASE_ATP_BIND_1"/>
    <property type="match status" value="1"/>
</dbReference>
<dbReference type="InterPro" id="IPR050742">
    <property type="entry name" value="Helicase_Restrict-Modif_Enz"/>
</dbReference>
<proteinExistence type="predicted"/>
<dbReference type="SMART" id="SM00487">
    <property type="entry name" value="DEXDc"/>
    <property type="match status" value="1"/>
</dbReference>
<reference evidence="3" key="1">
    <citation type="journal article" date="2021" name="Proc. Natl. Acad. Sci. U.S.A.">
        <title>A Catalog of Tens of Thousands of Viruses from Human Metagenomes Reveals Hidden Associations with Chronic Diseases.</title>
        <authorList>
            <person name="Tisza M.J."/>
            <person name="Buck C.B."/>
        </authorList>
    </citation>
    <scope>NUCLEOTIDE SEQUENCE</scope>
    <source>
        <strain evidence="3">CtSP74</strain>
    </source>
</reference>
<feature type="domain" description="Helicase ATP-binding" evidence="1">
    <location>
        <begin position="16"/>
        <end position="151"/>
    </location>
</feature>
<dbReference type="Pfam" id="PF04851">
    <property type="entry name" value="ResIII"/>
    <property type="match status" value="2"/>
</dbReference>
<evidence type="ECO:0000259" key="2">
    <source>
        <dbReference type="PROSITE" id="PS51194"/>
    </source>
</evidence>
<dbReference type="Gene3D" id="3.40.50.300">
    <property type="entry name" value="P-loop containing nucleotide triphosphate hydrolases"/>
    <property type="match status" value="2"/>
</dbReference>
<dbReference type="InterPro" id="IPR001650">
    <property type="entry name" value="Helicase_C-like"/>
</dbReference>
<dbReference type="PANTHER" id="PTHR47396:SF1">
    <property type="entry name" value="ATP-DEPENDENT HELICASE IRC3-RELATED"/>
    <property type="match status" value="1"/>
</dbReference>
<dbReference type="InterPro" id="IPR014001">
    <property type="entry name" value="Helicase_ATP-bd"/>
</dbReference>